<sequence length="277" mass="30578">MIRILTAALMAGVMTTSVSAQTSLDDLVTETIDFSKQEPDATATARKMYGRDYRVVQANRVWLEEPTDDYDQMVVLLGEARGCATGCFVSALYYDDKQWLEVWRVPGKTVGLGAISATGMKPLYDGKRLWKWSGAAYMAQPIPQDQQERTPTEDELKAATEALKERFQGGSDELVPPNVASIDVDLKDGKEVAIIVTSDYYCGNSACPVVFLDGDKKLIDILEAWGPDFAVSDQRDDNDRHLIEVATQNGVATYSLGDREPRSIIPPMKITVAGQKR</sequence>
<proteinExistence type="predicted"/>
<evidence type="ECO:0000313" key="2">
    <source>
        <dbReference type="EMBL" id="KAB2680251.1"/>
    </source>
</evidence>
<keyword evidence="1" id="KW-0732">Signal</keyword>
<gene>
    <name evidence="2" type="ORF">F9L08_21340</name>
</gene>
<organism evidence="2 3">
    <name type="scientific">Brucella tritici</name>
    <dbReference type="NCBI Taxonomy" id="94626"/>
    <lineage>
        <taxon>Bacteria</taxon>
        <taxon>Pseudomonadati</taxon>
        <taxon>Pseudomonadota</taxon>
        <taxon>Alphaproteobacteria</taxon>
        <taxon>Hyphomicrobiales</taxon>
        <taxon>Brucellaceae</taxon>
        <taxon>Brucella/Ochrobactrum group</taxon>
        <taxon>Brucella</taxon>
    </lineage>
</organism>
<dbReference type="EMBL" id="WBVX01000028">
    <property type="protein sequence ID" value="KAB2680251.1"/>
    <property type="molecule type" value="Genomic_DNA"/>
</dbReference>
<reference evidence="2 3" key="1">
    <citation type="submission" date="2019-09" db="EMBL/GenBank/DDBJ databases">
        <title>Taxonomic organization of the family Brucellaceae based on a phylogenomic approach.</title>
        <authorList>
            <person name="Leclercq S."/>
            <person name="Cloeckaert A."/>
            <person name="Zygmunt M.S."/>
        </authorList>
    </citation>
    <scope>NUCLEOTIDE SEQUENCE [LARGE SCALE GENOMIC DNA]</scope>
    <source>
        <strain evidence="2 3">WS1830</strain>
    </source>
</reference>
<feature type="signal peptide" evidence="1">
    <location>
        <begin position="1"/>
        <end position="20"/>
    </location>
</feature>
<feature type="chain" id="PRO_5026670159" evidence="1">
    <location>
        <begin position="21"/>
        <end position="277"/>
    </location>
</feature>
<dbReference type="Proteomes" id="UP000481643">
    <property type="component" value="Unassembled WGS sequence"/>
</dbReference>
<evidence type="ECO:0000256" key="1">
    <source>
        <dbReference type="SAM" id="SignalP"/>
    </source>
</evidence>
<accession>A0A6L3Y8H7</accession>
<comment type="caution">
    <text evidence="2">The sequence shown here is derived from an EMBL/GenBank/DDBJ whole genome shotgun (WGS) entry which is preliminary data.</text>
</comment>
<evidence type="ECO:0000313" key="3">
    <source>
        <dbReference type="Proteomes" id="UP000481643"/>
    </source>
</evidence>
<protein>
    <submittedName>
        <fullName evidence="2">Uncharacterized protein</fullName>
    </submittedName>
</protein>
<dbReference type="AlphaFoldDB" id="A0A6L3Y8H7"/>
<name>A0A6L3Y8H7_9HYPH</name>
<dbReference type="RefSeq" id="WP_151652852.1">
    <property type="nucleotide sequence ID" value="NZ_WBVX01000028.1"/>
</dbReference>